<dbReference type="PIRSF" id="PIRSF000137">
    <property type="entry name" value="Alcohol_oxidase"/>
    <property type="match status" value="1"/>
</dbReference>
<feature type="domain" description="Glucose-methanol-choline oxidoreductase N-terminal" evidence="7">
    <location>
        <begin position="83"/>
        <end position="106"/>
    </location>
</feature>
<dbReference type="Gene3D" id="3.30.560.10">
    <property type="entry name" value="Glucose Oxidase, domain 3"/>
    <property type="match status" value="1"/>
</dbReference>
<dbReference type="AlphaFoldDB" id="A0A3P5WI98"/>
<evidence type="ECO:0000313" key="10">
    <source>
        <dbReference type="Proteomes" id="UP000277498"/>
    </source>
</evidence>
<dbReference type="InterPro" id="IPR007867">
    <property type="entry name" value="GMC_OxRtase_C"/>
</dbReference>
<reference evidence="9 10" key="1">
    <citation type="submission" date="2018-11" db="EMBL/GenBank/DDBJ databases">
        <authorList>
            <person name="Criscuolo A."/>
        </authorList>
    </citation>
    <scope>NUCLEOTIDE SEQUENCE [LARGE SCALE GENOMIC DNA]</scope>
    <source>
        <strain evidence="9">ACIP111625</strain>
    </source>
</reference>
<dbReference type="InterPro" id="IPR036188">
    <property type="entry name" value="FAD/NAD-bd_sf"/>
</dbReference>
<dbReference type="InterPro" id="IPR000172">
    <property type="entry name" value="GMC_OxRdtase_N"/>
</dbReference>
<dbReference type="GO" id="GO:0050660">
    <property type="term" value="F:flavin adenine dinucleotide binding"/>
    <property type="evidence" value="ECO:0007669"/>
    <property type="project" value="InterPro"/>
</dbReference>
<feature type="binding site" evidence="5">
    <location>
        <position position="220"/>
    </location>
    <ligand>
        <name>FAD</name>
        <dbReference type="ChEBI" id="CHEBI:57692"/>
    </ligand>
</feature>
<dbReference type="EMBL" id="UXAW01000029">
    <property type="protein sequence ID" value="VDC19217.1"/>
    <property type="molecule type" value="Genomic_DNA"/>
</dbReference>
<gene>
    <name evidence="9" type="primary">betA_2</name>
    <name evidence="9" type="ORF">XINFAN_00113</name>
</gene>
<keyword evidence="10" id="KW-1185">Reference proteome</keyword>
<dbReference type="SUPFAM" id="SSF51905">
    <property type="entry name" value="FAD/NAD(P)-binding domain"/>
    <property type="match status" value="1"/>
</dbReference>
<evidence type="ECO:0000259" key="8">
    <source>
        <dbReference type="PROSITE" id="PS00624"/>
    </source>
</evidence>
<comment type="cofactor">
    <cofactor evidence="1 5">
        <name>FAD</name>
        <dbReference type="ChEBI" id="CHEBI:57692"/>
    </cofactor>
</comment>
<dbReference type="PANTHER" id="PTHR11552:SF147">
    <property type="entry name" value="CHOLINE DEHYDROGENASE, MITOCHONDRIAL"/>
    <property type="match status" value="1"/>
</dbReference>
<keyword evidence="9" id="KW-0560">Oxidoreductase</keyword>
<keyword evidence="3 6" id="KW-0285">Flavoprotein</keyword>
<dbReference type="Pfam" id="PF00732">
    <property type="entry name" value="GMC_oxred_N"/>
    <property type="match status" value="1"/>
</dbReference>
<comment type="similarity">
    <text evidence="2 6">Belongs to the GMC oxidoreductase family.</text>
</comment>
<accession>A0A3P5WI98</accession>
<dbReference type="EC" id="1.1.99.1" evidence="9"/>
<evidence type="ECO:0000256" key="4">
    <source>
        <dbReference type="ARBA" id="ARBA00022827"/>
    </source>
</evidence>
<dbReference type="PROSITE" id="PS00623">
    <property type="entry name" value="GMC_OXRED_1"/>
    <property type="match status" value="1"/>
</dbReference>
<dbReference type="Pfam" id="PF05199">
    <property type="entry name" value="GMC_oxred_C"/>
    <property type="match status" value="1"/>
</dbReference>
<dbReference type="OrthoDB" id="9785276at2"/>
<feature type="binding site" evidence="5">
    <location>
        <position position="85"/>
    </location>
    <ligand>
        <name>FAD</name>
        <dbReference type="ChEBI" id="CHEBI:57692"/>
    </ligand>
</feature>
<sequence>METTFDYVVIGAGSAGCAVAGRLSEDGKHSVLLLEAGGSDRHLYIQMPAASYLKAIGNPRFDWRYKAEADPTRHGRRDYMPRGKVVGGTSSINGMIYLRGQPEDFQEWSELGCTGWEYGDVLPVYKRAEDNENGADDMHGAGGPLTVSNLRIRHELSDSWIAAGMSLGLPHRTDFNRRDQEGIGQLQATQRSGRRCSAGKAYIHPAMKRRNFTLRTGAHVRRILFDGKRASGVEFQTGNKCQTVQGRRAIVLSGGALSSPQILMLSGIGPAAQLKAHGIGVQADLPGVGANFHDHAGTAHIAYVNRPTYNVQNSLLHMMAFGAMWLFAGRGPGTTPDAHALAFVRSRPELTRPDIQYHFTPAGFDLTEDGPVLFDRPAVTALCNLHRPFSRGSIGLKSSDPMDQPAIQPNLFSDERDIETLVLGAKRLRDFFTTAPLSRHVVEEFKPGREVQSDDEWRDFVLREAIGVYHPAGSCKMGTDPMAVVDARLRVHGISGLYVADASIMPTIVSGNLNASCVMIGERCADFVKQDTNQGNSR</sequence>
<dbReference type="PROSITE" id="PS00624">
    <property type="entry name" value="GMC_OXRED_2"/>
    <property type="match status" value="1"/>
</dbReference>
<dbReference type="Gene3D" id="3.50.50.60">
    <property type="entry name" value="FAD/NAD(P)-binding domain"/>
    <property type="match status" value="1"/>
</dbReference>
<feature type="binding site" evidence="5">
    <location>
        <position position="89"/>
    </location>
    <ligand>
        <name>FAD</name>
        <dbReference type="ChEBI" id="CHEBI:57692"/>
    </ligand>
</feature>
<name>A0A3P5WI98_9RHOB</name>
<proteinExistence type="inferred from homology"/>
<evidence type="ECO:0000256" key="3">
    <source>
        <dbReference type="ARBA" id="ARBA00022630"/>
    </source>
</evidence>
<evidence type="ECO:0000256" key="5">
    <source>
        <dbReference type="PIRSR" id="PIRSR000137-2"/>
    </source>
</evidence>
<evidence type="ECO:0000256" key="1">
    <source>
        <dbReference type="ARBA" id="ARBA00001974"/>
    </source>
</evidence>
<evidence type="ECO:0000256" key="2">
    <source>
        <dbReference type="ARBA" id="ARBA00010790"/>
    </source>
</evidence>
<dbReference type="GO" id="GO:0008812">
    <property type="term" value="F:choline dehydrogenase activity"/>
    <property type="evidence" value="ECO:0007669"/>
    <property type="project" value="UniProtKB-EC"/>
</dbReference>
<feature type="domain" description="Glucose-methanol-choline oxidoreductase N-terminal" evidence="8">
    <location>
        <begin position="255"/>
        <end position="269"/>
    </location>
</feature>
<dbReference type="SUPFAM" id="SSF54373">
    <property type="entry name" value="FAD-linked reductases, C-terminal domain"/>
    <property type="match status" value="1"/>
</dbReference>
<evidence type="ECO:0000259" key="7">
    <source>
        <dbReference type="PROSITE" id="PS00623"/>
    </source>
</evidence>
<protein>
    <submittedName>
        <fullName evidence="9">Oxygen-dependent choline dehydrogenase</fullName>
        <ecNumber evidence="9">1.1.99.1</ecNumber>
    </submittedName>
</protein>
<dbReference type="InterPro" id="IPR012132">
    <property type="entry name" value="GMC_OxRdtase"/>
</dbReference>
<evidence type="ECO:0000256" key="6">
    <source>
        <dbReference type="RuleBase" id="RU003968"/>
    </source>
</evidence>
<dbReference type="PANTHER" id="PTHR11552">
    <property type="entry name" value="GLUCOSE-METHANOL-CHOLINE GMC OXIDOREDUCTASE"/>
    <property type="match status" value="1"/>
</dbReference>
<dbReference type="Proteomes" id="UP000277498">
    <property type="component" value="Unassembled WGS sequence"/>
</dbReference>
<organism evidence="9 10">
    <name type="scientific">Pseudogemmobacter humi</name>
    <dbReference type="NCBI Taxonomy" id="2483812"/>
    <lineage>
        <taxon>Bacteria</taxon>
        <taxon>Pseudomonadati</taxon>
        <taxon>Pseudomonadota</taxon>
        <taxon>Alphaproteobacteria</taxon>
        <taxon>Rhodobacterales</taxon>
        <taxon>Paracoccaceae</taxon>
        <taxon>Pseudogemmobacter</taxon>
    </lineage>
</organism>
<evidence type="ECO:0000313" key="9">
    <source>
        <dbReference type="EMBL" id="VDC19217.1"/>
    </source>
</evidence>
<keyword evidence="4 5" id="KW-0274">FAD</keyword>